<feature type="transmembrane region" description="Helical" evidence="6">
    <location>
        <begin position="160"/>
        <end position="179"/>
    </location>
</feature>
<gene>
    <name evidence="7" type="ORF">BXY66_2701</name>
</gene>
<evidence type="ECO:0000256" key="4">
    <source>
        <dbReference type="ARBA" id="ARBA00022989"/>
    </source>
</evidence>
<dbReference type="Pfam" id="PF11700">
    <property type="entry name" value="ATG22"/>
    <property type="match status" value="1"/>
</dbReference>
<feature type="transmembrane region" description="Helical" evidence="6">
    <location>
        <begin position="291"/>
        <end position="312"/>
    </location>
</feature>
<feature type="transmembrane region" description="Helical" evidence="6">
    <location>
        <begin position="207"/>
        <end position="226"/>
    </location>
</feature>
<keyword evidence="4 6" id="KW-1133">Transmembrane helix</keyword>
<dbReference type="Proteomes" id="UP000295673">
    <property type="component" value="Unassembled WGS sequence"/>
</dbReference>
<evidence type="ECO:0000256" key="6">
    <source>
        <dbReference type="SAM" id="Phobius"/>
    </source>
</evidence>
<organism evidence="7 8">
    <name type="scientific">Shimia isoporae</name>
    <dbReference type="NCBI Taxonomy" id="647720"/>
    <lineage>
        <taxon>Bacteria</taxon>
        <taxon>Pseudomonadati</taxon>
        <taxon>Pseudomonadota</taxon>
        <taxon>Alphaproteobacteria</taxon>
        <taxon>Rhodobacterales</taxon>
        <taxon>Roseobacteraceae</taxon>
    </lineage>
</organism>
<feature type="transmembrane region" description="Helical" evidence="6">
    <location>
        <begin position="61"/>
        <end position="81"/>
    </location>
</feature>
<evidence type="ECO:0000256" key="1">
    <source>
        <dbReference type="ARBA" id="ARBA00004127"/>
    </source>
</evidence>
<dbReference type="OrthoDB" id="9768783at2"/>
<dbReference type="EMBL" id="SMGR01000002">
    <property type="protein sequence ID" value="TCL01386.1"/>
    <property type="molecule type" value="Genomic_DNA"/>
</dbReference>
<sequence length="461" mass="49646">MTEVSARKRIWGWFFFDWASQPYHTLLVTFIFGPFFAVVATNYFMGTGLEEDAAKASAQSLWAWNMGIAGLIIGFGAPLMGALADTSGRRRTYIAFFSVMYFVGAAALWFTDPAGSNMYWMLAFFAFGFIGAEYALIFVNSQLPDLGTEEEVGEISGSGFAFGYFGGLIALIIVLIFFAEQGGGRTIAGLAPGLGLLNPEMSEGTRSVGPITALWFAVFMVPYFRWVHEPVVSKVRGTVRDAMGSLMTSIKHLKHRRSLLNLLISSMFYRDALNGIYAFGGIYAFNVLDWTVPQVGIFGIIGAASAALFSWLGGKLDRRVGPKPVVVGAIWVLIVICFTMINMSREAIFGFALPEGSSLPDVLMMAAGALIGGMGGTLQASSRSLMVRHTDPKSPAESFGLYGLSGRATAFIAPILIGVATTMTESARLGVSPVIGLFLLGLILLRWVNAAGDSETWESAA</sequence>
<comment type="subcellular location">
    <subcellularLocation>
        <location evidence="1">Endomembrane system</location>
        <topology evidence="1">Multi-pass membrane protein</topology>
    </subcellularLocation>
</comment>
<feature type="transmembrane region" description="Helical" evidence="6">
    <location>
        <begin position="324"/>
        <end position="342"/>
    </location>
</feature>
<accession>A0A4R1N422</accession>
<feature type="transmembrane region" description="Helical" evidence="6">
    <location>
        <begin position="429"/>
        <end position="448"/>
    </location>
</feature>
<dbReference type="InterPro" id="IPR050495">
    <property type="entry name" value="ATG22/LtaA_families"/>
</dbReference>
<dbReference type="PANTHER" id="PTHR23519">
    <property type="entry name" value="AUTOPHAGY-RELATED PROTEIN 22"/>
    <property type="match status" value="1"/>
</dbReference>
<keyword evidence="2" id="KW-0813">Transport</keyword>
<evidence type="ECO:0000256" key="2">
    <source>
        <dbReference type="ARBA" id="ARBA00022448"/>
    </source>
</evidence>
<dbReference type="PANTHER" id="PTHR23519:SF1">
    <property type="entry name" value="AUTOPHAGY-RELATED PROTEIN 22"/>
    <property type="match status" value="1"/>
</dbReference>
<evidence type="ECO:0000256" key="3">
    <source>
        <dbReference type="ARBA" id="ARBA00022692"/>
    </source>
</evidence>
<keyword evidence="8" id="KW-1185">Reference proteome</keyword>
<feature type="transmembrane region" description="Helical" evidence="6">
    <location>
        <begin position="21"/>
        <end position="41"/>
    </location>
</feature>
<name>A0A4R1N422_9RHOB</name>
<feature type="transmembrane region" description="Helical" evidence="6">
    <location>
        <begin position="259"/>
        <end position="285"/>
    </location>
</feature>
<dbReference type="Gene3D" id="1.20.1250.20">
    <property type="entry name" value="MFS general substrate transporter like domains"/>
    <property type="match status" value="1"/>
</dbReference>
<feature type="transmembrane region" description="Helical" evidence="6">
    <location>
        <begin position="93"/>
        <end position="111"/>
    </location>
</feature>
<dbReference type="InterPro" id="IPR024671">
    <property type="entry name" value="Atg22-like"/>
</dbReference>
<reference evidence="7 8" key="1">
    <citation type="submission" date="2019-03" db="EMBL/GenBank/DDBJ databases">
        <title>Genomic Encyclopedia of Archaeal and Bacterial Type Strains, Phase II (KMG-II): from individual species to whole genera.</title>
        <authorList>
            <person name="Goeker M."/>
        </authorList>
    </citation>
    <scope>NUCLEOTIDE SEQUENCE [LARGE SCALE GENOMIC DNA]</scope>
    <source>
        <strain evidence="7 8">DSM 26433</strain>
    </source>
</reference>
<feature type="transmembrane region" description="Helical" evidence="6">
    <location>
        <begin position="117"/>
        <end position="139"/>
    </location>
</feature>
<dbReference type="SUPFAM" id="SSF103473">
    <property type="entry name" value="MFS general substrate transporter"/>
    <property type="match status" value="1"/>
</dbReference>
<proteinExistence type="predicted"/>
<keyword evidence="5 6" id="KW-0472">Membrane</keyword>
<protein>
    <submittedName>
        <fullName evidence="7">UMF1 family MFS transporter</fullName>
    </submittedName>
</protein>
<comment type="caution">
    <text evidence="7">The sequence shown here is derived from an EMBL/GenBank/DDBJ whole genome shotgun (WGS) entry which is preliminary data.</text>
</comment>
<dbReference type="InterPro" id="IPR036259">
    <property type="entry name" value="MFS_trans_sf"/>
</dbReference>
<evidence type="ECO:0000313" key="7">
    <source>
        <dbReference type="EMBL" id="TCL01386.1"/>
    </source>
</evidence>
<dbReference type="RefSeq" id="WP_132860727.1">
    <property type="nucleotide sequence ID" value="NZ_SMGR01000002.1"/>
</dbReference>
<dbReference type="GO" id="GO:0012505">
    <property type="term" value="C:endomembrane system"/>
    <property type="evidence" value="ECO:0007669"/>
    <property type="project" value="UniProtKB-SubCell"/>
</dbReference>
<evidence type="ECO:0000256" key="5">
    <source>
        <dbReference type="ARBA" id="ARBA00023136"/>
    </source>
</evidence>
<feature type="transmembrane region" description="Helical" evidence="6">
    <location>
        <begin position="362"/>
        <end position="380"/>
    </location>
</feature>
<evidence type="ECO:0000313" key="8">
    <source>
        <dbReference type="Proteomes" id="UP000295673"/>
    </source>
</evidence>
<keyword evidence="3 6" id="KW-0812">Transmembrane</keyword>
<dbReference type="AlphaFoldDB" id="A0A4R1N422"/>
<feature type="transmembrane region" description="Helical" evidence="6">
    <location>
        <begin position="401"/>
        <end position="423"/>
    </location>
</feature>